<accession>A0ABV2YLQ9</accession>
<dbReference type="Pfam" id="PF00126">
    <property type="entry name" value="HTH_1"/>
    <property type="match status" value="1"/>
</dbReference>
<dbReference type="PRINTS" id="PR00039">
    <property type="entry name" value="HTHLYSR"/>
</dbReference>
<dbReference type="Pfam" id="PF03466">
    <property type="entry name" value="LysR_substrate"/>
    <property type="match status" value="1"/>
</dbReference>
<dbReference type="SUPFAM" id="SSF53850">
    <property type="entry name" value="Periplasmic binding protein-like II"/>
    <property type="match status" value="1"/>
</dbReference>
<evidence type="ECO:0000256" key="3">
    <source>
        <dbReference type="ARBA" id="ARBA00023125"/>
    </source>
</evidence>
<dbReference type="InterPro" id="IPR036390">
    <property type="entry name" value="WH_DNA-bd_sf"/>
</dbReference>
<feature type="domain" description="HTH lysR-type" evidence="6">
    <location>
        <begin position="1"/>
        <end position="60"/>
    </location>
</feature>
<keyword evidence="2" id="KW-0805">Transcription regulation</keyword>
<evidence type="ECO:0000313" key="8">
    <source>
        <dbReference type="Proteomes" id="UP001550850"/>
    </source>
</evidence>
<dbReference type="Gene3D" id="1.10.10.10">
    <property type="entry name" value="Winged helix-like DNA-binding domain superfamily/Winged helix DNA-binding domain"/>
    <property type="match status" value="1"/>
</dbReference>
<organism evidence="7 8">
    <name type="scientific">Streptomyces fragilis</name>
    <dbReference type="NCBI Taxonomy" id="67301"/>
    <lineage>
        <taxon>Bacteria</taxon>
        <taxon>Bacillati</taxon>
        <taxon>Actinomycetota</taxon>
        <taxon>Actinomycetes</taxon>
        <taxon>Kitasatosporales</taxon>
        <taxon>Streptomycetaceae</taxon>
        <taxon>Streptomyces</taxon>
    </lineage>
</organism>
<comment type="caution">
    <text evidence="7">The sequence shown here is derived from an EMBL/GenBank/DDBJ whole genome shotgun (WGS) entry which is preliminary data.</text>
</comment>
<comment type="similarity">
    <text evidence="1">Belongs to the LysR transcriptional regulatory family.</text>
</comment>
<name>A0ABV2YLQ9_9ACTN</name>
<keyword evidence="3" id="KW-0238">DNA-binding</keyword>
<feature type="region of interest" description="Disordered" evidence="5">
    <location>
        <begin position="300"/>
        <end position="319"/>
    </location>
</feature>
<evidence type="ECO:0000259" key="6">
    <source>
        <dbReference type="PROSITE" id="PS50931"/>
    </source>
</evidence>
<evidence type="ECO:0000256" key="2">
    <source>
        <dbReference type="ARBA" id="ARBA00023015"/>
    </source>
</evidence>
<evidence type="ECO:0000256" key="4">
    <source>
        <dbReference type="ARBA" id="ARBA00023163"/>
    </source>
</evidence>
<dbReference type="PROSITE" id="PS50931">
    <property type="entry name" value="HTH_LYSR"/>
    <property type="match status" value="1"/>
</dbReference>
<dbReference type="InterPro" id="IPR000847">
    <property type="entry name" value="LysR_HTH_N"/>
</dbReference>
<keyword evidence="4" id="KW-0804">Transcription</keyword>
<dbReference type="RefSeq" id="WP_108954890.1">
    <property type="nucleotide sequence ID" value="NZ_BEVZ01000004.1"/>
</dbReference>
<dbReference type="InterPro" id="IPR036388">
    <property type="entry name" value="WH-like_DNA-bd_sf"/>
</dbReference>
<dbReference type="Proteomes" id="UP001550850">
    <property type="component" value="Unassembled WGS sequence"/>
</dbReference>
<evidence type="ECO:0000256" key="1">
    <source>
        <dbReference type="ARBA" id="ARBA00009437"/>
    </source>
</evidence>
<sequence length="319" mass="33859">MDVHGRELRYFTAVAEELSFTRAAERLFVSQPALSKQIRMLEKQLGAELFHRDRRAVRLTAVGKALLPHARATLAAWRAAEEAVAGATAAERARLVIGMSTSPGRGLLPALRARLLSGHPRARPVLRQVSWADPTAGLADGSSDVAFVWLPLPDVERYRCVVVAEEPRWVALPPEHPLRGRAAADPEGAVDFADLAGEPFLALPPEAGPLREYWLAVDARGGRAPRVAGVVASAEETHEALVNGQGVVLLAAGNSSLVVRDGVTAVPVRGLSPSRLAVAARRDDGRPLVRAYLTAAAELDRRSAPGAGRREPGGGGQAA</sequence>
<evidence type="ECO:0000313" key="7">
    <source>
        <dbReference type="EMBL" id="MEU3556657.1"/>
    </source>
</evidence>
<dbReference type="EMBL" id="JBEZUR010000037">
    <property type="protein sequence ID" value="MEU3556657.1"/>
    <property type="molecule type" value="Genomic_DNA"/>
</dbReference>
<dbReference type="CDD" id="cd08414">
    <property type="entry name" value="PBP2_LTTR_aromatics_like"/>
    <property type="match status" value="1"/>
</dbReference>
<dbReference type="PANTHER" id="PTHR30346:SF0">
    <property type="entry name" value="HCA OPERON TRANSCRIPTIONAL ACTIVATOR HCAR"/>
    <property type="match status" value="1"/>
</dbReference>
<gene>
    <name evidence="7" type="ORF">AB0E65_20945</name>
</gene>
<dbReference type="SUPFAM" id="SSF46785">
    <property type="entry name" value="Winged helix' DNA-binding domain"/>
    <property type="match status" value="1"/>
</dbReference>
<dbReference type="PANTHER" id="PTHR30346">
    <property type="entry name" value="TRANSCRIPTIONAL DUAL REGULATOR HCAR-RELATED"/>
    <property type="match status" value="1"/>
</dbReference>
<protein>
    <submittedName>
        <fullName evidence="7">LysR family transcriptional regulator</fullName>
    </submittedName>
</protein>
<evidence type="ECO:0000256" key="5">
    <source>
        <dbReference type="SAM" id="MobiDB-lite"/>
    </source>
</evidence>
<reference evidence="7 8" key="1">
    <citation type="submission" date="2024-06" db="EMBL/GenBank/DDBJ databases">
        <title>The Natural Products Discovery Center: Release of the First 8490 Sequenced Strains for Exploring Actinobacteria Biosynthetic Diversity.</title>
        <authorList>
            <person name="Kalkreuter E."/>
            <person name="Kautsar S.A."/>
            <person name="Yang D."/>
            <person name="Bader C.D."/>
            <person name="Teijaro C.N."/>
            <person name="Fluegel L."/>
            <person name="Davis C.M."/>
            <person name="Simpson J.R."/>
            <person name="Lauterbach L."/>
            <person name="Steele A.D."/>
            <person name="Gui C."/>
            <person name="Meng S."/>
            <person name="Li G."/>
            <person name="Viehrig K."/>
            <person name="Ye F."/>
            <person name="Su P."/>
            <person name="Kiefer A.F."/>
            <person name="Nichols A."/>
            <person name="Cepeda A.J."/>
            <person name="Yan W."/>
            <person name="Fan B."/>
            <person name="Jiang Y."/>
            <person name="Adhikari A."/>
            <person name="Zheng C.-J."/>
            <person name="Schuster L."/>
            <person name="Cowan T.M."/>
            <person name="Smanski M.J."/>
            <person name="Chevrette M.G."/>
            <person name="De Carvalho L.P.S."/>
            <person name="Shen B."/>
        </authorList>
    </citation>
    <scope>NUCLEOTIDE SEQUENCE [LARGE SCALE GENOMIC DNA]</scope>
    <source>
        <strain evidence="7 8">NPDC038104</strain>
    </source>
</reference>
<keyword evidence="8" id="KW-1185">Reference proteome</keyword>
<feature type="compositionally biased region" description="Basic and acidic residues" evidence="5">
    <location>
        <begin position="300"/>
        <end position="312"/>
    </location>
</feature>
<proteinExistence type="inferred from homology"/>
<dbReference type="Gene3D" id="3.40.190.10">
    <property type="entry name" value="Periplasmic binding protein-like II"/>
    <property type="match status" value="2"/>
</dbReference>
<dbReference type="InterPro" id="IPR005119">
    <property type="entry name" value="LysR_subst-bd"/>
</dbReference>